<dbReference type="PANTHER" id="PTHR30158">
    <property type="entry name" value="ACRA/E-RELATED COMPONENT OF DRUG EFFLUX TRANSPORTER"/>
    <property type="match status" value="1"/>
</dbReference>
<dbReference type="GO" id="GO:0005886">
    <property type="term" value="C:plasma membrane"/>
    <property type="evidence" value="ECO:0007669"/>
    <property type="project" value="TreeGrafter"/>
</dbReference>
<name>A0A2G8RB06_9RHOB</name>
<accession>A0A2G8RB06</accession>
<dbReference type="InterPro" id="IPR058626">
    <property type="entry name" value="MdtA-like_b-barrel"/>
</dbReference>
<reference evidence="2 3" key="1">
    <citation type="submission" date="2013-09" db="EMBL/GenBank/DDBJ databases">
        <title>Genome sequencing of Phaeobacter antarcticus sp. nov. SM1211.</title>
        <authorList>
            <person name="Zhang X.-Y."/>
            <person name="Liu C."/>
            <person name="Chen X.-L."/>
            <person name="Xie B.-B."/>
            <person name="Qin Q.-L."/>
            <person name="Rong J.-C."/>
            <person name="Zhang Y.-Z."/>
        </authorList>
    </citation>
    <scope>NUCLEOTIDE SEQUENCE [LARGE SCALE GENOMIC DNA]</scope>
    <source>
        <strain evidence="2 3">SM1211</strain>
    </source>
</reference>
<dbReference type="EMBL" id="AWWI01000121">
    <property type="protein sequence ID" value="PIL18724.1"/>
    <property type="molecule type" value="Genomic_DNA"/>
</dbReference>
<proteinExistence type="predicted"/>
<organism evidence="2 3">
    <name type="scientific">Puniceibacterium antarcticum</name>
    <dbReference type="NCBI Taxonomy" id="1206336"/>
    <lineage>
        <taxon>Bacteria</taxon>
        <taxon>Pseudomonadati</taxon>
        <taxon>Pseudomonadota</taxon>
        <taxon>Alphaproteobacteria</taxon>
        <taxon>Rhodobacterales</taxon>
        <taxon>Paracoccaceae</taxon>
        <taxon>Puniceibacterium</taxon>
    </lineage>
</organism>
<dbReference type="PANTHER" id="PTHR30158:SF3">
    <property type="entry name" value="MULTIDRUG EFFLUX PUMP SUBUNIT ACRA-RELATED"/>
    <property type="match status" value="1"/>
</dbReference>
<gene>
    <name evidence="2" type="ORF">P775_19320</name>
</gene>
<evidence type="ECO:0000313" key="3">
    <source>
        <dbReference type="Proteomes" id="UP000231259"/>
    </source>
</evidence>
<dbReference type="Proteomes" id="UP000231259">
    <property type="component" value="Unassembled WGS sequence"/>
</dbReference>
<evidence type="ECO:0000259" key="1">
    <source>
        <dbReference type="Pfam" id="PF25944"/>
    </source>
</evidence>
<dbReference type="Pfam" id="PF25944">
    <property type="entry name" value="Beta-barrel_RND"/>
    <property type="match status" value="1"/>
</dbReference>
<dbReference type="AlphaFoldDB" id="A0A2G8RB06"/>
<dbReference type="Gene3D" id="2.40.30.170">
    <property type="match status" value="1"/>
</dbReference>
<protein>
    <recommendedName>
        <fullName evidence="1">Multidrug resistance protein MdtA-like beta-barrel domain-containing protein</fullName>
    </recommendedName>
</protein>
<feature type="domain" description="Multidrug resistance protein MdtA-like beta-barrel" evidence="1">
    <location>
        <begin position="48"/>
        <end position="136"/>
    </location>
</feature>
<keyword evidence="3" id="KW-1185">Reference proteome</keyword>
<sequence length="152" mass="16151">MTDANLDLVGTEIRSPIDGIPSEPAVSIGAIVTANQADALATVTRLDPIYGGITKSIARMLRLHERISSGELTRGQSLDASMTLENGTLYDGMDTFVSPSTSVSTATGTLDLRFQFDNPDRLILPAQFLRVAVTLGTTQAIEVPQRATLTAC</sequence>
<comment type="caution">
    <text evidence="2">The sequence shown here is derived from an EMBL/GenBank/DDBJ whole genome shotgun (WGS) entry which is preliminary data.</text>
</comment>
<dbReference type="GO" id="GO:0046677">
    <property type="term" value="P:response to antibiotic"/>
    <property type="evidence" value="ECO:0007669"/>
    <property type="project" value="TreeGrafter"/>
</dbReference>
<dbReference type="RefSeq" id="WP_180287481.1">
    <property type="nucleotide sequence ID" value="NZ_AWWI01000121.1"/>
</dbReference>
<dbReference type="SUPFAM" id="SSF111369">
    <property type="entry name" value="HlyD-like secretion proteins"/>
    <property type="match status" value="1"/>
</dbReference>
<evidence type="ECO:0000313" key="2">
    <source>
        <dbReference type="EMBL" id="PIL18724.1"/>
    </source>
</evidence>